<dbReference type="CDD" id="cd04673">
    <property type="entry name" value="NUDIX_ADPRase"/>
    <property type="match status" value="1"/>
</dbReference>
<feature type="domain" description="Nudix hydrolase" evidence="5">
    <location>
        <begin position="42"/>
        <end position="173"/>
    </location>
</feature>
<evidence type="ECO:0000256" key="3">
    <source>
        <dbReference type="RuleBase" id="RU003476"/>
    </source>
</evidence>
<dbReference type="PROSITE" id="PS51462">
    <property type="entry name" value="NUDIX"/>
    <property type="match status" value="1"/>
</dbReference>
<comment type="similarity">
    <text evidence="3">Belongs to the Nudix hydrolase family.</text>
</comment>
<name>A0A2N3LVW5_9HYPH</name>
<accession>A0A2N3LVW5</accession>
<dbReference type="PRINTS" id="PR00502">
    <property type="entry name" value="NUDIXFAMILY"/>
</dbReference>
<evidence type="ECO:0000313" key="6">
    <source>
        <dbReference type="EMBL" id="PKR88780.1"/>
    </source>
</evidence>
<dbReference type="EMBL" id="PJNW01000009">
    <property type="protein sequence ID" value="PKR88780.1"/>
    <property type="molecule type" value="Genomic_DNA"/>
</dbReference>
<evidence type="ECO:0000259" key="5">
    <source>
        <dbReference type="PROSITE" id="PS51462"/>
    </source>
</evidence>
<keyword evidence="7" id="KW-1185">Reference proteome</keyword>
<gene>
    <name evidence="6" type="ORF">CXZ10_11685</name>
</gene>
<dbReference type="AlphaFoldDB" id="A0A2N3LVW5"/>
<dbReference type="OrthoDB" id="9761969at2"/>
<dbReference type="SUPFAM" id="SSF55811">
    <property type="entry name" value="Nudix"/>
    <property type="match status" value="1"/>
</dbReference>
<organism evidence="6 7">
    <name type="scientific">Pleomorphomonas diazotrophica</name>
    <dbReference type="NCBI Taxonomy" id="1166257"/>
    <lineage>
        <taxon>Bacteria</taxon>
        <taxon>Pseudomonadati</taxon>
        <taxon>Pseudomonadota</taxon>
        <taxon>Alphaproteobacteria</taxon>
        <taxon>Hyphomicrobiales</taxon>
        <taxon>Pleomorphomonadaceae</taxon>
        <taxon>Pleomorphomonas</taxon>
    </lineage>
</organism>
<dbReference type="InterPro" id="IPR000086">
    <property type="entry name" value="NUDIX_hydrolase_dom"/>
</dbReference>
<proteinExistence type="inferred from homology"/>
<evidence type="ECO:0000256" key="2">
    <source>
        <dbReference type="ARBA" id="ARBA00022801"/>
    </source>
</evidence>
<feature type="region of interest" description="Disordered" evidence="4">
    <location>
        <begin position="1"/>
        <end position="37"/>
    </location>
</feature>
<comment type="caution">
    <text evidence="6">The sequence shown here is derived from an EMBL/GenBank/DDBJ whole genome shotgun (WGS) entry which is preliminary data.</text>
</comment>
<feature type="compositionally biased region" description="Low complexity" evidence="4">
    <location>
        <begin position="10"/>
        <end position="31"/>
    </location>
</feature>
<dbReference type="PANTHER" id="PTHR43736">
    <property type="entry name" value="ADP-RIBOSE PYROPHOSPHATASE"/>
    <property type="match status" value="1"/>
</dbReference>
<sequence>MPWASSTGLRWRPWSPRTPATPSRPSTRCSTEPMPSRSIVRQPRVGVSVGVWRGGEVLLVERSGDPSGGLWSFPGGHLEWGEGLEDAARREVFEETGLRITIAGVPLVHEVILTGGDGDTFRHYVLIVFAATAAANAEPVAASDALSARFVPMSELGGLSLTPKLAEFIDRTKALAEG</sequence>
<dbReference type="PANTHER" id="PTHR43736:SF1">
    <property type="entry name" value="DIHYDRONEOPTERIN TRIPHOSPHATE DIPHOSPHATASE"/>
    <property type="match status" value="1"/>
</dbReference>
<dbReference type="InterPro" id="IPR015797">
    <property type="entry name" value="NUDIX_hydrolase-like_dom_sf"/>
</dbReference>
<dbReference type="InterPro" id="IPR020476">
    <property type="entry name" value="Nudix_hydrolase"/>
</dbReference>
<dbReference type="Proteomes" id="UP000233491">
    <property type="component" value="Unassembled WGS sequence"/>
</dbReference>
<evidence type="ECO:0000256" key="4">
    <source>
        <dbReference type="SAM" id="MobiDB-lite"/>
    </source>
</evidence>
<dbReference type="PROSITE" id="PS00893">
    <property type="entry name" value="NUDIX_BOX"/>
    <property type="match status" value="1"/>
</dbReference>
<evidence type="ECO:0000313" key="7">
    <source>
        <dbReference type="Proteomes" id="UP000233491"/>
    </source>
</evidence>
<dbReference type="Gene3D" id="3.90.79.10">
    <property type="entry name" value="Nucleoside Triphosphate Pyrophosphohydrolase"/>
    <property type="match status" value="1"/>
</dbReference>
<protein>
    <submittedName>
        <fullName evidence="6">NUDIX hydrolase</fullName>
    </submittedName>
</protein>
<reference evidence="6 7" key="1">
    <citation type="submission" date="2017-12" db="EMBL/GenBank/DDBJ databases">
        <title>Anaerobic carbon monoxide metabolism by Pleomorphomonas carboxyditropha sp. nov., a new mesophilic hydrogenogenic carboxidotroph.</title>
        <authorList>
            <person name="Esquivel-Elizondo S."/>
            <person name="Krajmalnik-Brown R."/>
        </authorList>
    </citation>
    <scope>NUCLEOTIDE SEQUENCE [LARGE SCALE GENOMIC DNA]</scope>
    <source>
        <strain evidence="6 7">R5-392</strain>
    </source>
</reference>
<dbReference type="InterPro" id="IPR020084">
    <property type="entry name" value="NUDIX_hydrolase_CS"/>
</dbReference>
<dbReference type="Pfam" id="PF00293">
    <property type="entry name" value="NUDIX"/>
    <property type="match status" value="1"/>
</dbReference>
<comment type="cofactor">
    <cofactor evidence="1">
        <name>Mg(2+)</name>
        <dbReference type="ChEBI" id="CHEBI:18420"/>
    </cofactor>
</comment>
<evidence type="ECO:0000256" key="1">
    <source>
        <dbReference type="ARBA" id="ARBA00001946"/>
    </source>
</evidence>
<keyword evidence="2 3" id="KW-0378">Hydrolase</keyword>
<dbReference type="GO" id="GO:0016787">
    <property type="term" value="F:hydrolase activity"/>
    <property type="evidence" value="ECO:0007669"/>
    <property type="project" value="UniProtKB-KW"/>
</dbReference>